<dbReference type="Proteomes" id="UP000243859">
    <property type="component" value="Unassembled WGS sequence"/>
</dbReference>
<evidence type="ECO:0000313" key="3">
    <source>
        <dbReference type="Proteomes" id="UP000243859"/>
    </source>
</evidence>
<evidence type="ECO:0000256" key="1">
    <source>
        <dbReference type="SAM" id="SignalP"/>
    </source>
</evidence>
<gene>
    <name evidence="2" type="ORF">C8N32_11233</name>
</gene>
<sequence>MRLFLVMILLCSAAQADPPLSGARFEAHVMGKTLYYKAEGETYGAEQYLTDRRVIWAFLGGPCTQGYWYEDAEKICFLYEHAPKDPQCWRFYLRDGVLSARFDGELSESLIEIFKSRHPLRCAGPQAGV</sequence>
<dbReference type="OrthoDB" id="7304934at2"/>
<proteinExistence type="predicted"/>
<dbReference type="RefSeq" id="WP_107892923.1">
    <property type="nucleotide sequence ID" value="NZ_NHSI01000048.1"/>
</dbReference>
<keyword evidence="3" id="KW-1185">Reference proteome</keyword>
<reference evidence="2 3" key="1">
    <citation type="submission" date="2018-04" db="EMBL/GenBank/DDBJ databases">
        <title>Genomic Encyclopedia of Archaeal and Bacterial Type Strains, Phase II (KMG-II): from individual species to whole genera.</title>
        <authorList>
            <person name="Goeker M."/>
        </authorList>
    </citation>
    <scope>NUCLEOTIDE SEQUENCE [LARGE SCALE GENOMIC DNA]</scope>
    <source>
        <strain evidence="2 3">DSM 18064</strain>
    </source>
</reference>
<name>A0A2T5BQP3_9RHOB</name>
<evidence type="ECO:0000313" key="2">
    <source>
        <dbReference type="EMBL" id="PTN01523.1"/>
    </source>
</evidence>
<dbReference type="AlphaFoldDB" id="A0A2T5BQP3"/>
<protein>
    <submittedName>
        <fullName evidence="2">Uncharacterized protein</fullName>
    </submittedName>
</protein>
<organism evidence="2 3">
    <name type="scientific">Rhodovulum imhoffii</name>
    <dbReference type="NCBI Taxonomy" id="365340"/>
    <lineage>
        <taxon>Bacteria</taxon>
        <taxon>Pseudomonadati</taxon>
        <taxon>Pseudomonadota</taxon>
        <taxon>Alphaproteobacteria</taxon>
        <taxon>Rhodobacterales</taxon>
        <taxon>Paracoccaceae</taxon>
        <taxon>Rhodovulum</taxon>
    </lineage>
</organism>
<feature type="signal peptide" evidence="1">
    <location>
        <begin position="1"/>
        <end position="16"/>
    </location>
</feature>
<accession>A0A2T5BQP3</accession>
<dbReference type="EMBL" id="QAAA01000012">
    <property type="protein sequence ID" value="PTN01523.1"/>
    <property type="molecule type" value="Genomic_DNA"/>
</dbReference>
<feature type="chain" id="PRO_5015494678" evidence="1">
    <location>
        <begin position="17"/>
        <end position="129"/>
    </location>
</feature>
<keyword evidence="1" id="KW-0732">Signal</keyword>
<comment type="caution">
    <text evidence="2">The sequence shown here is derived from an EMBL/GenBank/DDBJ whole genome shotgun (WGS) entry which is preliminary data.</text>
</comment>